<evidence type="ECO:0000256" key="2">
    <source>
        <dbReference type="ARBA" id="ARBA00023125"/>
    </source>
</evidence>
<dbReference type="PANTHER" id="PTHR24567:SF75">
    <property type="entry name" value="FUMARATE AND NITRATE REDUCTION REGULATORY PROTEIN"/>
    <property type="match status" value="1"/>
</dbReference>
<feature type="domain" description="Cyclic nucleotide-binding" evidence="4">
    <location>
        <begin position="25"/>
        <end position="94"/>
    </location>
</feature>
<comment type="caution">
    <text evidence="6">The sequence shown here is derived from an EMBL/GenBank/DDBJ whole genome shotgun (WGS) entry which is preliminary data.</text>
</comment>
<dbReference type="InterPro" id="IPR050397">
    <property type="entry name" value="Env_Response_Regulators"/>
</dbReference>
<dbReference type="InterPro" id="IPR000595">
    <property type="entry name" value="cNMP-bd_dom"/>
</dbReference>
<proteinExistence type="predicted"/>
<dbReference type="GO" id="GO:0005829">
    <property type="term" value="C:cytosol"/>
    <property type="evidence" value="ECO:0007669"/>
    <property type="project" value="TreeGrafter"/>
</dbReference>
<dbReference type="Proteomes" id="UP000239504">
    <property type="component" value="Unassembled WGS sequence"/>
</dbReference>
<dbReference type="Pfam" id="PF13545">
    <property type="entry name" value="HTH_Crp_2"/>
    <property type="match status" value="1"/>
</dbReference>
<dbReference type="InterPro" id="IPR014710">
    <property type="entry name" value="RmlC-like_jellyroll"/>
</dbReference>
<dbReference type="PROSITE" id="PS50042">
    <property type="entry name" value="CNMP_BINDING_3"/>
    <property type="match status" value="1"/>
</dbReference>
<dbReference type="InterPro" id="IPR012318">
    <property type="entry name" value="HTH_CRP"/>
</dbReference>
<dbReference type="SUPFAM" id="SSF46785">
    <property type="entry name" value="Winged helix' DNA-binding domain"/>
    <property type="match status" value="1"/>
</dbReference>
<feature type="domain" description="HTH crp-type" evidence="5">
    <location>
        <begin position="156"/>
        <end position="229"/>
    </location>
</feature>
<name>A0A2S7K8Q8_9PROT</name>
<dbReference type="SUPFAM" id="SSF51206">
    <property type="entry name" value="cAMP-binding domain-like"/>
    <property type="match status" value="1"/>
</dbReference>
<keyword evidence="2" id="KW-0238">DNA-binding</keyword>
<dbReference type="Pfam" id="PF00027">
    <property type="entry name" value="cNMP_binding"/>
    <property type="match status" value="1"/>
</dbReference>
<dbReference type="GO" id="GO:0003700">
    <property type="term" value="F:DNA-binding transcription factor activity"/>
    <property type="evidence" value="ECO:0007669"/>
    <property type="project" value="TreeGrafter"/>
</dbReference>
<keyword evidence="3" id="KW-0804">Transcription</keyword>
<dbReference type="Gene3D" id="2.60.120.10">
    <property type="entry name" value="Jelly Rolls"/>
    <property type="match status" value="1"/>
</dbReference>
<evidence type="ECO:0000313" key="6">
    <source>
        <dbReference type="EMBL" id="PQA88886.1"/>
    </source>
</evidence>
<dbReference type="EMBL" id="PJCH01000003">
    <property type="protein sequence ID" value="PQA88886.1"/>
    <property type="molecule type" value="Genomic_DNA"/>
</dbReference>
<dbReference type="InterPro" id="IPR036388">
    <property type="entry name" value="WH-like_DNA-bd_sf"/>
</dbReference>
<gene>
    <name evidence="6" type="ORF">CW354_02690</name>
</gene>
<keyword evidence="7" id="KW-1185">Reference proteome</keyword>
<reference evidence="6 7" key="1">
    <citation type="submission" date="2017-12" db="EMBL/GenBank/DDBJ databases">
        <authorList>
            <person name="Hurst M.R.H."/>
        </authorList>
    </citation>
    <scope>NUCLEOTIDE SEQUENCE [LARGE SCALE GENOMIC DNA]</scope>
    <source>
        <strain evidence="6 7">SY-3-19</strain>
    </source>
</reference>
<dbReference type="SMART" id="SM00100">
    <property type="entry name" value="cNMP"/>
    <property type="match status" value="1"/>
</dbReference>
<dbReference type="PROSITE" id="PS51063">
    <property type="entry name" value="HTH_CRP_2"/>
    <property type="match status" value="1"/>
</dbReference>
<dbReference type="SMART" id="SM00419">
    <property type="entry name" value="HTH_CRP"/>
    <property type="match status" value="1"/>
</dbReference>
<evidence type="ECO:0000313" key="7">
    <source>
        <dbReference type="Proteomes" id="UP000239504"/>
    </source>
</evidence>
<sequence length="234" mass="25837">MAEKACTAPTRPQSCDLCAVREHSICADLGPREFAQVEKTMARRHVDRGKAIMAEGEPNDSLYVVVDGSFRLSKILEDGRRQVTGFLFPGDFAGVRATGSNAYTAEALEQSTVCFFPHKFLEDVAADAPGVKDRLIARGQTEYHKAQDHIVLLGKKTAEERVISFIYLVDRAVGADAGPGKRRVPLPMPRQDIADYLGLRLETLSRTLTALKRDGRLYDLTRHEVIIAAGPDRI</sequence>
<dbReference type="Gene3D" id="1.10.10.10">
    <property type="entry name" value="Winged helix-like DNA-binding domain superfamily/Winged helix DNA-binding domain"/>
    <property type="match status" value="1"/>
</dbReference>
<dbReference type="InterPro" id="IPR018490">
    <property type="entry name" value="cNMP-bd_dom_sf"/>
</dbReference>
<evidence type="ECO:0000259" key="4">
    <source>
        <dbReference type="PROSITE" id="PS50042"/>
    </source>
</evidence>
<dbReference type="GO" id="GO:0003677">
    <property type="term" value="F:DNA binding"/>
    <property type="evidence" value="ECO:0007669"/>
    <property type="project" value="UniProtKB-KW"/>
</dbReference>
<evidence type="ECO:0000259" key="5">
    <source>
        <dbReference type="PROSITE" id="PS51063"/>
    </source>
</evidence>
<dbReference type="PRINTS" id="PR00034">
    <property type="entry name" value="HTHCRP"/>
</dbReference>
<dbReference type="CDD" id="cd00092">
    <property type="entry name" value="HTH_CRP"/>
    <property type="match status" value="1"/>
</dbReference>
<accession>A0A2S7K8Q8</accession>
<dbReference type="CDD" id="cd00038">
    <property type="entry name" value="CAP_ED"/>
    <property type="match status" value="1"/>
</dbReference>
<dbReference type="PANTHER" id="PTHR24567">
    <property type="entry name" value="CRP FAMILY TRANSCRIPTIONAL REGULATORY PROTEIN"/>
    <property type="match status" value="1"/>
</dbReference>
<dbReference type="RefSeq" id="WP_104828523.1">
    <property type="nucleotide sequence ID" value="NZ_PJCH01000003.1"/>
</dbReference>
<evidence type="ECO:0000256" key="1">
    <source>
        <dbReference type="ARBA" id="ARBA00023015"/>
    </source>
</evidence>
<keyword evidence="1" id="KW-0805">Transcription regulation</keyword>
<dbReference type="AlphaFoldDB" id="A0A2S7K8Q8"/>
<dbReference type="InterPro" id="IPR036390">
    <property type="entry name" value="WH_DNA-bd_sf"/>
</dbReference>
<dbReference type="OrthoDB" id="7584044at2"/>
<evidence type="ECO:0000256" key="3">
    <source>
        <dbReference type="ARBA" id="ARBA00023163"/>
    </source>
</evidence>
<protein>
    <submittedName>
        <fullName evidence="6">Crp/Fnr family transcriptional regulator</fullName>
    </submittedName>
</protein>
<organism evidence="6 7">
    <name type="scientific">Hyphococcus luteus</name>
    <dbReference type="NCBI Taxonomy" id="2058213"/>
    <lineage>
        <taxon>Bacteria</taxon>
        <taxon>Pseudomonadati</taxon>
        <taxon>Pseudomonadota</taxon>
        <taxon>Alphaproteobacteria</taxon>
        <taxon>Parvularculales</taxon>
        <taxon>Parvularculaceae</taxon>
        <taxon>Hyphococcus</taxon>
    </lineage>
</organism>